<dbReference type="SUPFAM" id="SSF50370">
    <property type="entry name" value="Ricin B-like lectins"/>
    <property type="match status" value="1"/>
</dbReference>
<dbReference type="Pfam" id="PF02983">
    <property type="entry name" value="Pro_Al_protease"/>
    <property type="match status" value="1"/>
</dbReference>
<keyword evidence="11" id="KW-1185">Reference proteome</keyword>
<accession>A0A919JQP2</accession>
<dbReference type="Gene3D" id="3.30.300.50">
    <property type="match status" value="2"/>
</dbReference>
<dbReference type="InterPro" id="IPR035992">
    <property type="entry name" value="Ricin_B-like_lectins"/>
</dbReference>
<feature type="chain" id="PRO_5037847101" description="Ricin B lectin domain-containing protein" evidence="8">
    <location>
        <begin position="27"/>
        <end position="504"/>
    </location>
</feature>
<evidence type="ECO:0000256" key="6">
    <source>
        <dbReference type="ARBA" id="ARBA00023145"/>
    </source>
</evidence>
<dbReference type="InterPro" id="IPR009003">
    <property type="entry name" value="Peptidase_S1_PA"/>
</dbReference>
<evidence type="ECO:0000256" key="7">
    <source>
        <dbReference type="ARBA" id="ARBA00023157"/>
    </source>
</evidence>
<dbReference type="CDD" id="cd21112">
    <property type="entry name" value="alphaLP-like"/>
    <property type="match status" value="1"/>
</dbReference>
<reference evidence="10" key="1">
    <citation type="submission" date="2021-01" db="EMBL/GenBank/DDBJ databases">
        <title>Whole genome shotgun sequence of Actinoplanes rishiriensis NBRC 108556.</title>
        <authorList>
            <person name="Komaki H."/>
            <person name="Tamura T."/>
        </authorList>
    </citation>
    <scope>NUCLEOTIDE SEQUENCE</scope>
    <source>
        <strain evidence="10">NBRC 108556</strain>
    </source>
</reference>
<dbReference type="Gene3D" id="2.40.10.10">
    <property type="entry name" value="Trypsin-like serine proteases"/>
    <property type="match status" value="2"/>
</dbReference>
<keyword evidence="7" id="KW-1015">Disulfide bond</keyword>
<dbReference type="InterPro" id="IPR004236">
    <property type="entry name" value="Pept_S1_alpha_lytic"/>
</dbReference>
<dbReference type="InterPro" id="IPR037295">
    <property type="entry name" value="Alpha-lytic_protease_prodomain"/>
</dbReference>
<dbReference type="InterPro" id="IPR035070">
    <property type="entry name" value="Streptogrisin_prodomain"/>
</dbReference>
<evidence type="ECO:0000259" key="9">
    <source>
        <dbReference type="SMART" id="SM00458"/>
    </source>
</evidence>
<dbReference type="GO" id="GO:0005576">
    <property type="term" value="C:extracellular region"/>
    <property type="evidence" value="ECO:0007669"/>
    <property type="project" value="InterPro"/>
</dbReference>
<evidence type="ECO:0000256" key="4">
    <source>
        <dbReference type="ARBA" id="ARBA00022801"/>
    </source>
</evidence>
<feature type="signal peptide" evidence="8">
    <location>
        <begin position="1"/>
        <end position="26"/>
    </location>
</feature>
<keyword evidence="6" id="KW-0865">Zymogen</keyword>
<evidence type="ECO:0000256" key="5">
    <source>
        <dbReference type="ARBA" id="ARBA00022825"/>
    </source>
</evidence>
<evidence type="ECO:0000256" key="8">
    <source>
        <dbReference type="SAM" id="SignalP"/>
    </source>
</evidence>
<dbReference type="GO" id="GO:0006508">
    <property type="term" value="P:proteolysis"/>
    <property type="evidence" value="ECO:0007669"/>
    <property type="project" value="UniProtKB-KW"/>
</dbReference>
<dbReference type="Pfam" id="PF00652">
    <property type="entry name" value="Ricin_B_lectin"/>
    <property type="match status" value="1"/>
</dbReference>
<dbReference type="Proteomes" id="UP000636960">
    <property type="component" value="Unassembled WGS sequence"/>
</dbReference>
<dbReference type="SUPFAM" id="SSF54806">
    <property type="entry name" value="Alpha-lytic protease prodomain"/>
    <property type="match status" value="1"/>
</dbReference>
<keyword evidence="3 8" id="KW-0732">Signal</keyword>
<feature type="domain" description="Ricin B lectin" evidence="9">
    <location>
        <begin position="377"/>
        <end position="504"/>
    </location>
</feature>
<organism evidence="10 11">
    <name type="scientific">Paractinoplanes rishiriensis</name>
    <dbReference type="NCBI Taxonomy" id="1050105"/>
    <lineage>
        <taxon>Bacteria</taxon>
        <taxon>Bacillati</taxon>
        <taxon>Actinomycetota</taxon>
        <taxon>Actinomycetes</taxon>
        <taxon>Micromonosporales</taxon>
        <taxon>Micromonosporaceae</taxon>
        <taxon>Paractinoplanes</taxon>
    </lineage>
</organism>
<comment type="similarity">
    <text evidence="1">Belongs to the peptidase S1 family.</text>
</comment>
<dbReference type="PRINTS" id="PR00861">
    <property type="entry name" value="ALYTICPTASE"/>
</dbReference>
<dbReference type="PROSITE" id="PS50231">
    <property type="entry name" value="RICIN_B_LECTIN"/>
    <property type="match status" value="1"/>
</dbReference>
<dbReference type="RefSeq" id="WP_239162429.1">
    <property type="nucleotide sequence ID" value="NZ_BOMV01000005.1"/>
</dbReference>
<dbReference type="SUPFAM" id="SSF50494">
    <property type="entry name" value="Trypsin-like serine proteases"/>
    <property type="match status" value="1"/>
</dbReference>
<dbReference type="GO" id="GO:0004252">
    <property type="term" value="F:serine-type endopeptidase activity"/>
    <property type="evidence" value="ECO:0007669"/>
    <property type="project" value="InterPro"/>
</dbReference>
<keyword evidence="5" id="KW-0720">Serine protease</keyword>
<dbReference type="Gene3D" id="2.80.10.50">
    <property type="match status" value="2"/>
</dbReference>
<dbReference type="InterPro" id="IPR043504">
    <property type="entry name" value="Peptidase_S1_PA_chymotrypsin"/>
</dbReference>
<keyword evidence="2" id="KW-0645">Protease</keyword>
<dbReference type="InterPro" id="IPR001316">
    <property type="entry name" value="Pept_S1A_streptogrisin"/>
</dbReference>
<dbReference type="SMART" id="SM00458">
    <property type="entry name" value="RICIN"/>
    <property type="match status" value="1"/>
</dbReference>
<proteinExistence type="inferred from homology"/>
<protein>
    <recommendedName>
        <fullName evidence="9">Ricin B lectin domain-containing protein</fullName>
    </recommendedName>
</protein>
<name>A0A919JQP2_9ACTN</name>
<dbReference type="AlphaFoldDB" id="A0A919JQP2"/>
<dbReference type="InterPro" id="IPR000772">
    <property type="entry name" value="Ricin_B_lectin"/>
</dbReference>
<dbReference type="EMBL" id="BOMV01000005">
    <property type="protein sequence ID" value="GIE93135.1"/>
    <property type="molecule type" value="Genomic_DNA"/>
</dbReference>
<gene>
    <name evidence="10" type="ORF">Ari01nite_06000</name>
</gene>
<evidence type="ECO:0000313" key="11">
    <source>
        <dbReference type="Proteomes" id="UP000636960"/>
    </source>
</evidence>
<evidence type="ECO:0000256" key="3">
    <source>
        <dbReference type="ARBA" id="ARBA00022729"/>
    </source>
</evidence>
<keyword evidence="4" id="KW-0378">Hydrolase</keyword>
<evidence type="ECO:0000256" key="1">
    <source>
        <dbReference type="ARBA" id="ARBA00007664"/>
    </source>
</evidence>
<evidence type="ECO:0000256" key="2">
    <source>
        <dbReference type="ARBA" id="ARBA00022670"/>
    </source>
</evidence>
<evidence type="ECO:0000313" key="10">
    <source>
        <dbReference type="EMBL" id="GIE93135.1"/>
    </source>
</evidence>
<comment type="caution">
    <text evidence="10">The sequence shown here is derived from an EMBL/GenBank/DDBJ whole genome shotgun (WGS) entry which is preliminary data.</text>
</comment>
<sequence length="504" mass="52060">MRRSRLLAISAAVLTAVTLNPHPAAAAPGDDFDLSPGMLSALRRDLQLDDRQIAARLRTEAAAPAVERHLRTRLGSAFAGAWIPAGGQRLTVAVTDQSKAAAVRAAGANPVLVSRSAADLTAARTRLDRNATRAAAASVRGWYVDEPGNRVVVLAEPGAEPAARAFAEASGAGPVTVRAEAEQPRPYYDIRGGDQYVINGRTLCSVGFAVAGGFVSAGHCGGTGSPTLGYNNVSQGTFAGSSFPGNDYAWVRTNANWTPQPWVNNYSGGNVVVAGSAEAAIGSSICRSGRTTGWRCGTLLGRNETIVYSQGAVSGLSRSNACAEPGDSGGAWISGNQAQGVTSGGNGTCSAPGTMWFQPVNEILGVYGLSLTTSGGGGSGALVSNWNGRCIDVPNGNFADGVPLQMWGCNGSAAQRWTFVNGTLQTSNNKCMDVAWGSTANGAVIQIVNCSGNPAQQFVLSAAGDLVNPQANKCIDIRDWNTNDGAALQLWDCAGTANQKWRRG</sequence>